<feature type="transmembrane region" description="Helical" evidence="8">
    <location>
        <begin position="6"/>
        <end position="25"/>
    </location>
</feature>
<dbReference type="OrthoDB" id="9798064at2"/>
<evidence type="ECO:0000256" key="3">
    <source>
        <dbReference type="ARBA" id="ARBA00022448"/>
    </source>
</evidence>
<dbReference type="PANTHER" id="PTHR36838:SF1">
    <property type="entry name" value="SLR1864 PROTEIN"/>
    <property type="match status" value="1"/>
</dbReference>
<dbReference type="InterPro" id="IPR038770">
    <property type="entry name" value="Na+/solute_symporter_sf"/>
</dbReference>
<keyword evidence="10" id="KW-1185">Reference proteome</keyword>
<evidence type="ECO:0000256" key="8">
    <source>
        <dbReference type="SAM" id="Phobius"/>
    </source>
</evidence>
<evidence type="ECO:0000256" key="7">
    <source>
        <dbReference type="ARBA" id="ARBA00023136"/>
    </source>
</evidence>
<sequence>MSFSGILVNQILIIFIIILIGVICYKTKLIDDTTNSKLSNILLMLVNPIVIFVSYQRDFSKELLEGLLISLLMSFAVHIVGILASYILIRKKRKQVIVLDKIRIKKYVDAENVEVERFAAIYANVGFMGIPLVNGIFGSEGVFYVTAAFTVFHILSWTHGVMMMSGEKNLNFKDFFKKLINPTIIGIAVGLICFIFQIRVPDVVYQALGHIANLNTPFAMLIAGVTIGKSNIVKLFTKNLRIYYISLIRLLVVPLISVMMFFWLPINETVKITAILMSAVPTAAIGTLFAIKFNKNAVLAAEIFAVTTLLSIVTVPVIIKIAEMLI</sequence>
<evidence type="ECO:0000256" key="2">
    <source>
        <dbReference type="ARBA" id="ARBA00010145"/>
    </source>
</evidence>
<dbReference type="GO" id="GO:0055085">
    <property type="term" value="P:transmembrane transport"/>
    <property type="evidence" value="ECO:0007669"/>
    <property type="project" value="InterPro"/>
</dbReference>
<feature type="transmembrane region" description="Helical" evidence="8">
    <location>
        <begin position="118"/>
        <end position="136"/>
    </location>
</feature>
<dbReference type="Gene3D" id="1.20.1530.20">
    <property type="match status" value="1"/>
</dbReference>
<dbReference type="PANTHER" id="PTHR36838">
    <property type="entry name" value="AUXIN EFFLUX CARRIER FAMILY PROTEIN"/>
    <property type="match status" value="1"/>
</dbReference>
<evidence type="ECO:0000313" key="10">
    <source>
        <dbReference type="Proteomes" id="UP000236497"/>
    </source>
</evidence>
<feature type="transmembrane region" description="Helical" evidence="8">
    <location>
        <begin position="67"/>
        <end position="89"/>
    </location>
</feature>
<evidence type="ECO:0000256" key="1">
    <source>
        <dbReference type="ARBA" id="ARBA00004651"/>
    </source>
</evidence>
<dbReference type="InterPro" id="IPR004776">
    <property type="entry name" value="Mem_transp_PIN-like"/>
</dbReference>
<feature type="transmembrane region" description="Helical" evidence="8">
    <location>
        <begin position="247"/>
        <end position="266"/>
    </location>
</feature>
<name>A0A0H5SHD3_HERHM</name>
<keyword evidence="5 8" id="KW-0812">Transmembrane</keyword>
<comment type="similarity">
    <text evidence="2">Belongs to the auxin efflux carrier (TC 2.A.69) family.</text>
</comment>
<feature type="transmembrane region" description="Helical" evidence="8">
    <location>
        <begin position="37"/>
        <end position="55"/>
    </location>
</feature>
<evidence type="ECO:0000256" key="5">
    <source>
        <dbReference type="ARBA" id="ARBA00022692"/>
    </source>
</evidence>
<evidence type="ECO:0000313" key="9">
    <source>
        <dbReference type="EMBL" id="CRZ34470.1"/>
    </source>
</evidence>
<dbReference type="AlphaFoldDB" id="A0A0H5SHD3"/>
<accession>A0A0H5SHD3</accession>
<evidence type="ECO:0000256" key="4">
    <source>
        <dbReference type="ARBA" id="ARBA00022475"/>
    </source>
</evidence>
<protein>
    <submittedName>
        <fullName evidence="9">Putative membrane protein</fullName>
    </submittedName>
</protein>
<dbReference type="Pfam" id="PF03547">
    <property type="entry name" value="Mem_trans"/>
    <property type="match status" value="1"/>
</dbReference>
<proteinExistence type="inferred from homology"/>
<feature type="transmembrane region" description="Helical" evidence="8">
    <location>
        <begin position="272"/>
        <end position="291"/>
    </location>
</feature>
<keyword evidence="6 8" id="KW-1133">Transmembrane helix</keyword>
<dbReference type="EMBL" id="CVTD020000015">
    <property type="protein sequence ID" value="CRZ34470.1"/>
    <property type="molecule type" value="Genomic_DNA"/>
</dbReference>
<dbReference type="GO" id="GO:0005886">
    <property type="term" value="C:plasma membrane"/>
    <property type="evidence" value="ECO:0007669"/>
    <property type="project" value="UniProtKB-SubCell"/>
</dbReference>
<gene>
    <name evidence="9" type="ORF">HHT355_1268</name>
</gene>
<feature type="transmembrane region" description="Helical" evidence="8">
    <location>
        <begin position="179"/>
        <end position="198"/>
    </location>
</feature>
<organism evidence="9 10">
    <name type="scientific">Herbinix hemicellulosilytica</name>
    <dbReference type="NCBI Taxonomy" id="1564487"/>
    <lineage>
        <taxon>Bacteria</taxon>
        <taxon>Bacillati</taxon>
        <taxon>Bacillota</taxon>
        <taxon>Clostridia</taxon>
        <taxon>Lachnospirales</taxon>
        <taxon>Lachnospiraceae</taxon>
        <taxon>Herbinix</taxon>
    </lineage>
</organism>
<keyword evidence="4" id="KW-1003">Cell membrane</keyword>
<reference evidence="9 10" key="1">
    <citation type="submission" date="2015-06" db="EMBL/GenBank/DDBJ databases">
        <authorList>
            <person name="Wibberg Daniel"/>
        </authorList>
    </citation>
    <scope>NUCLEOTIDE SEQUENCE [LARGE SCALE GENOMIC DNA]</scope>
    <source>
        <strain evidence="9 10">T3/55T</strain>
    </source>
</reference>
<feature type="transmembrane region" description="Helical" evidence="8">
    <location>
        <begin position="298"/>
        <end position="319"/>
    </location>
</feature>
<dbReference type="Proteomes" id="UP000236497">
    <property type="component" value="Unassembled WGS sequence"/>
</dbReference>
<keyword evidence="7 8" id="KW-0472">Membrane</keyword>
<comment type="subcellular location">
    <subcellularLocation>
        <location evidence="1">Cell membrane</location>
        <topology evidence="1">Multi-pass membrane protein</topology>
    </subcellularLocation>
</comment>
<keyword evidence="3" id="KW-0813">Transport</keyword>
<evidence type="ECO:0000256" key="6">
    <source>
        <dbReference type="ARBA" id="ARBA00022989"/>
    </source>
</evidence>
<dbReference type="RefSeq" id="WP_103202581.1">
    <property type="nucleotide sequence ID" value="NZ_CVTD020000015.1"/>
</dbReference>
<feature type="transmembrane region" description="Helical" evidence="8">
    <location>
        <begin position="204"/>
        <end position="227"/>
    </location>
</feature>
<feature type="transmembrane region" description="Helical" evidence="8">
    <location>
        <begin position="142"/>
        <end position="158"/>
    </location>
</feature>